<evidence type="ECO:0000256" key="2">
    <source>
        <dbReference type="SAM" id="Phobius"/>
    </source>
</evidence>
<proteinExistence type="predicted"/>
<evidence type="ECO:0000313" key="4">
    <source>
        <dbReference type="Proteomes" id="UP001629156"/>
    </source>
</evidence>
<keyword evidence="4" id="KW-1185">Reference proteome</keyword>
<keyword evidence="1" id="KW-0175">Coiled coil</keyword>
<keyword evidence="2" id="KW-0812">Transmembrane</keyword>
<sequence>MAGKTGTIAAIITGAAVGAAIGILFAPEEGTKTRKKIKEGVGSKADEIKDKISELTETVKSKFGHTKQDIESGLNSLVANVDSKADEIIETLERKLQDLKAAKDKATEKA</sequence>
<feature type="coiled-coil region" evidence="1">
    <location>
        <begin position="82"/>
        <end position="109"/>
    </location>
</feature>
<gene>
    <name evidence="3" type="ORF">ABS766_12120</name>
</gene>
<dbReference type="Gene3D" id="1.20.120.20">
    <property type="entry name" value="Apolipoprotein"/>
    <property type="match status" value="1"/>
</dbReference>
<accession>A0ABW8YXW7</accession>
<keyword evidence="2" id="KW-0472">Membrane</keyword>
<keyword evidence="2" id="KW-1133">Transmembrane helix</keyword>
<protein>
    <submittedName>
        <fullName evidence="3">YtxH domain-containing protein</fullName>
    </submittedName>
</protein>
<dbReference type="EMBL" id="JBELPZ010000013">
    <property type="protein sequence ID" value="MFL9845166.1"/>
    <property type="molecule type" value="Genomic_DNA"/>
</dbReference>
<comment type="caution">
    <text evidence="3">The sequence shown here is derived from an EMBL/GenBank/DDBJ whole genome shotgun (WGS) entry which is preliminary data.</text>
</comment>
<dbReference type="SUPFAM" id="SSF58113">
    <property type="entry name" value="Apolipoprotein A-I"/>
    <property type="match status" value="1"/>
</dbReference>
<feature type="transmembrane region" description="Helical" evidence="2">
    <location>
        <begin position="6"/>
        <end position="26"/>
    </location>
</feature>
<dbReference type="Pfam" id="PF12732">
    <property type="entry name" value="YtxH"/>
    <property type="match status" value="1"/>
</dbReference>
<dbReference type="Proteomes" id="UP001629156">
    <property type="component" value="Unassembled WGS sequence"/>
</dbReference>
<reference evidence="3 4" key="1">
    <citation type="submission" date="2024-06" db="EMBL/GenBank/DDBJ databases">
        <authorList>
            <person name="Kaempfer P."/>
            <person name="Viver T."/>
        </authorList>
    </citation>
    <scope>NUCLEOTIDE SEQUENCE [LARGE SCALE GENOMIC DNA]</scope>
    <source>
        <strain evidence="3 4">ST-119</strain>
    </source>
</reference>
<name>A0ABW8YXW7_9FLAO</name>
<organism evidence="3 4">
    <name type="scientific">Flavobacterium rhizosphaerae</name>
    <dbReference type="NCBI Taxonomy" id="3163298"/>
    <lineage>
        <taxon>Bacteria</taxon>
        <taxon>Pseudomonadati</taxon>
        <taxon>Bacteroidota</taxon>
        <taxon>Flavobacteriia</taxon>
        <taxon>Flavobacteriales</taxon>
        <taxon>Flavobacteriaceae</taxon>
        <taxon>Flavobacterium</taxon>
    </lineage>
</organism>
<evidence type="ECO:0000313" key="3">
    <source>
        <dbReference type="EMBL" id="MFL9845166.1"/>
    </source>
</evidence>
<dbReference type="InterPro" id="IPR024623">
    <property type="entry name" value="YtxH"/>
</dbReference>
<dbReference type="RefSeq" id="WP_408085436.1">
    <property type="nucleotide sequence ID" value="NZ_JBELPZ010000013.1"/>
</dbReference>
<evidence type="ECO:0000256" key="1">
    <source>
        <dbReference type="SAM" id="Coils"/>
    </source>
</evidence>